<dbReference type="CDD" id="cd04186">
    <property type="entry name" value="GT_2_like_c"/>
    <property type="match status" value="1"/>
</dbReference>
<sequence>MVVLNYNGLKVNEACLNSLRQEGTPGVEVLFVDNDSTDGSFEKAQQEYPEFVHQQNGTNLFFAGGNNRGLETVLSGDTEFIFILNNDTVVEPGCIDRLQTFLERHPEVGACQPLLCSMDNPEKIASGGCRLGGVGKAWDHACGQPLETVGDKPYQVLGVTGGAMLVRTSVLRSVGLFDESFQMYFEDVDLSLRMRNAGWELYCVPTARVLHKGSASTVALGMWRRAYYCERNSYRVMLNNFPPGRLAMGYARGVPLAIVASAYNILTGRWRYGWSILKAVLLGVLDGIASLPQVWQQRKRPCRFEERVDWKVGYPPCPTEPMEDTRPTGQ</sequence>
<accession>A0ABM7P546</accession>
<dbReference type="InterPro" id="IPR029044">
    <property type="entry name" value="Nucleotide-diphossugar_trans"/>
</dbReference>
<organism evidence="5 6">
    <name type="scientific">Pseudodesulfovibrio sediminis</name>
    <dbReference type="NCBI Taxonomy" id="2810563"/>
    <lineage>
        <taxon>Bacteria</taxon>
        <taxon>Pseudomonadati</taxon>
        <taxon>Thermodesulfobacteriota</taxon>
        <taxon>Desulfovibrionia</taxon>
        <taxon>Desulfovibrionales</taxon>
        <taxon>Desulfovibrionaceae</taxon>
    </lineage>
</organism>
<comment type="similarity">
    <text evidence="1">Belongs to the glycosyltransferase 2 family.</text>
</comment>
<evidence type="ECO:0000313" key="5">
    <source>
        <dbReference type="EMBL" id="BCS87979.1"/>
    </source>
</evidence>
<dbReference type="PANTHER" id="PTHR43179:SF12">
    <property type="entry name" value="GALACTOFURANOSYLTRANSFERASE GLFT2"/>
    <property type="match status" value="1"/>
</dbReference>
<keyword evidence="3 5" id="KW-0808">Transferase</keyword>
<gene>
    <name evidence="5" type="ORF">PSDVSF_12210</name>
</gene>
<keyword evidence="2" id="KW-0328">Glycosyltransferase</keyword>
<reference evidence="5" key="1">
    <citation type="journal article" date="2022" name="Arch. Microbiol.">
        <title>Pseudodesulfovibrio sediminis sp. nov., a mesophilic and neutrophilic sulfate-reducing bacterium isolated from sediment of a brackish lake.</title>
        <authorList>
            <person name="Takahashi A."/>
            <person name="Kojima H."/>
            <person name="Watanabe M."/>
            <person name="Fukui M."/>
        </authorList>
    </citation>
    <scope>NUCLEOTIDE SEQUENCE</scope>
    <source>
        <strain evidence="5">SF6</strain>
    </source>
</reference>
<evidence type="ECO:0000256" key="2">
    <source>
        <dbReference type="ARBA" id="ARBA00022676"/>
    </source>
</evidence>
<name>A0ABM7P546_9BACT</name>
<evidence type="ECO:0000313" key="6">
    <source>
        <dbReference type="Proteomes" id="UP001053296"/>
    </source>
</evidence>
<dbReference type="InterPro" id="IPR001173">
    <property type="entry name" value="Glyco_trans_2-like"/>
</dbReference>
<evidence type="ECO:0000259" key="4">
    <source>
        <dbReference type="Pfam" id="PF00535"/>
    </source>
</evidence>
<protein>
    <submittedName>
        <fullName evidence="5">Glycosyl transferase</fullName>
    </submittedName>
</protein>
<dbReference type="SUPFAM" id="SSF53448">
    <property type="entry name" value="Nucleotide-diphospho-sugar transferases"/>
    <property type="match status" value="1"/>
</dbReference>
<dbReference type="EMBL" id="AP024485">
    <property type="protein sequence ID" value="BCS87979.1"/>
    <property type="molecule type" value="Genomic_DNA"/>
</dbReference>
<dbReference type="Proteomes" id="UP001053296">
    <property type="component" value="Chromosome"/>
</dbReference>
<evidence type="ECO:0000256" key="1">
    <source>
        <dbReference type="ARBA" id="ARBA00006739"/>
    </source>
</evidence>
<dbReference type="Pfam" id="PF00535">
    <property type="entry name" value="Glycos_transf_2"/>
    <property type="match status" value="1"/>
</dbReference>
<feature type="domain" description="Glycosyltransferase 2-like" evidence="4">
    <location>
        <begin position="2"/>
        <end position="125"/>
    </location>
</feature>
<dbReference type="GO" id="GO:0016740">
    <property type="term" value="F:transferase activity"/>
    <property type="evidence" value="ECO:0007669"/>
    <property type="project" value="UniProtKB-KW"/>
</dbReference>
<dbReference type="Gene3D" id="3.90.550.10">
    <property type="entry name" value="Spore Coat Polysaccharide Biosynthesis Protein SpsA, Chain A"/>
    <property type="match status" value="1"/>
</dbReference>
<proteinExistence type="inferred from homology"/>
<evidence type="ECO:0000256" key="3">
    <source>
        <dbReference type="ARBA" id="ARBA00022679"/>
    </source>
</evidence>
<dbReference type="PANTHER" id="PTHR43179">
    <property type="entry name" value="RHAMNOSYLTRANSFERASE WBBL"/>
    <property type="match status" value="1"/>
</dbReference>
<keyword evidence="6" id="KW-1185">Reference proteome</keyword>